<dbReference type="PANTHER" id="PTHR21337">
    <property type="entry name" value="PHOSPHO-2-DEHYDRO-3-DEOXYHEPTONATE ALDOLASE 1, 2"/>
    <property type="match status" value="1"/>
</dbReference>
<evidence type="ECO:0000313" key="1">
    <source>
        <dbReference type="EMBL" id="MFC1409706.1"/>
    </source>
</evidence>
<protein>
    <submittedName>
        <fullName evidence="1">3-deoxy-7-phosphoheptulonate synthase</fullName>
        <ecNumber evidence="1">2.5.1.54</ecNumber>
    </submittedName>
</protein>
<dbReference type="EMBL" id="JBHEZX010000004">
    <property type="protein sequence ID" value="MFC1409706.1"/>
    <property type="molecule type" value="Genomic_DNA"/>
</dbReference>
<dbReference type="GO" id="GO:0003849">
    <property type="term" value="F:3-deoxy-7-phosphoheptulonate synthase activity"/>
    <property type="evidence" value="ECO:0007669"/>
    <property type="project" value="UniProtKB-EC"/>
</dbReference>
<keyword evidence="2" id="KW-1185">Reference proteome</keyword>
<dbReference type="InterPro" id="IPR013785">
    <property type="entry name" value="Aldolase_TIM"/>
</dbReference>
<name>A0ABV6V7K7_9ACTN</name>
<keyword evidence="1" id="KW-0808">Transferase</keyword>
<dbReference type="Proteomes" id="UP001592582">
    <property type="component" value="Unassembled WGS sequence"/>
</dbReference>
<dbReference type="SUPFAM" id="SSF51569">
    <property type="entry name" value="Aldolase"/>
    <property type="match status" value="1"/>
</dbReference>
<dbReference type="EC" id="2.5.1.54" evidence="1"/>
<sequence length="391" mass="42670">MWPEGDLAWLRLRPASQQPDWGSARHDHVLDELRCRTPLVRAEDVLALRLLLARVALGDAVVMQIGDCAENPADATAGEVARKAAVLEELADVMELAADRPVLRVGRIAGQFAKPRSQPTEWVGGLELPVYRGHMVNSPEPDPEARRADPERMLAGHRAAREVLHHLGWGDSAERLLTDPQVWTSHEALLLDYELPQVRRDEHGRALLSSTHWPWIGERTRRVDGAHVALLAAVANPVACKVGPTMTVDDLLELCARLDPGREPGRLTLISRMGLGAVASRLPRLVAAVKAAGHPVIWLCDPMHGNTVPGPGGLKTRYLQTLTGEVRAFREAVALAGGVAGGLHLETTPDDVTECVADASQVHRVGERYRSFCDPRLNPDQAAELVSVWRG</sequence>
<accession>A0ABV6V7K7</accession>
<organism evidence="1 2">
    <name type="scientific">Streptacidiphilus alkalitolerans</name>
    <dbReference type="NCBI Taxonomy" id="3342712"/>
    <lineage>
        <taxon>Bacteria</taxon>
        <taxon>Bacillati</taxon>
        <taxon>Actinomycetota</taxon>
        <taxon>Actinomycetes</taxon>
        <taxon>Kitasatosporales</taxon>
        <taxon>Streptomycetaceae</taxon>
        <taxon>Streptacidiphilus</taxon>
    </lineage>
</organism>
<evidence type="ECO:0000313" key="2">
    <source>
        <dbReference type="Proteomes" id="UP001592582"/>
    </source>
</evidence>
<comment type="caution">
    <text evidence="1">The sequence shown here is derived from an EMBL/GenBank/DDBJ whole genome shotgun (WGS) entry which is preliminary data.</text>
</comment>
<gene>
    <name evidence="1" type="ORF">ACEZDG_10475</name>
</gene>
<dbReference type="Pfam" id="PF01474">
    <property type="entry name" value="DAHP_synth_2"/>
    <property type="match status" value="1"/>
</dbReference>
<dbReference type="InterPro" id="IPR002480">
    <property type="entry name" value="DAHP_synth_2"/>
</dbReference>
<proteinExistence type="predicted"/>
<dbReference type="PANTHER" id="PTHR21337:SF0">
    <property type="entry name" value="PHOSPHO-2-DEHYDRO-3-DEOXYHEPTONATE ALDOLASE"/>
    <property type="match status" value="1"/>
</dbReference>
<dbReference type="Gene3D" id="3.20.20.70">
    <property type="entry name" value="Aldolase class I"/>
    <property type="match status" value="1"/>
</dbReference>
<reference evidence="1 2" key="1">
    <citation type="submission" date="2024-09" db="EMBL/GenBank/DDBJ databases">
        <authorList>
            <person name="Lee S.D."/>
        </authorList>
    </citation>
    <scope>NUCLEOTIDE SEQUENCE [LARGE SCALE GENOMIC DNA]</scope>
    <source>
        <strain evidence="1 2">N1-1</strain>
    </source>
</reference>